<dbReference type="RefSeq" id="WP_073709033.1">
    <property type="nucleotide sequence ID" value="NZ_MQSU01000002.1"/>
</dbReference>
<dbReference type="GO" id="GO:0031386">
    <property type="term" value="F:protein tag activity"/>
    <property type="evidence" value="ECO:0007669"/>
    <property type="project" value="InterPro"/>
</dbReference>
<keyword evidence="7" id="KW-1185">Reference proteome</keyword>
<comment type="pathway">
    <text evidence="1">Protein degradation; proteasomal Pup-dependent pathway.</text>
</comment>
<dbReference type="GO" id="GO:0070628">
    <property type="term" value="F:proteasome binding"/>
    <property type="evidence" value="ECO:0007669"/>
    <property type="project" value="InterPro"/>
</dbReference>
<dbReference type="EMBL" id="MQSV01000002">
    <property type="protein sequence ID" value="OKL49044.1"/>
    <property type="molecule type" value="Genomic_DNA"/>
</dbReference>
<comment type="caution">
    <text evidence="6">The sequence shown here is derived from an EMBL/GenBank/DDBJ whole genome shotgun (WGS) entry which is preliminary data.</text>
</comment>
<dbReference type="GO" id="GO:0010498">
    <property type="term" value="P:proteasomal protein catabolic process"/>
    <property type="evidence" value="ECO:0007669"/>
    <property type="project" value="InterPro"/>
</dbReference>
<dbReference type="OrthoDB" id="3254977at2"/>
<evidence type="ECO:0000256" key="2">
    <source>
        <dbReference type="ARBA" id="ARBA00010616"/>
    </source>
</evidence>
<dbReference type="GO" id="GO:0070490">
    <property type="term" value="P:protein pupylation"/>
    <property type="evidence" value="ECO:0007669"/>
    <property type="project" value="InterPro"/>
</dbReference>
<evidence type="ECO:0000313" key="6">
    <source>
        <dbReference type="EMBL" id="OKL49044.1"/>
    </source>
</evidence>
<sequence length="72" mass="7677">MAQERIFAQRQDQSQELGAQESEALDKAIEGASVAAQQSDASEVDSILDEIDDVLSSGAAEFVDSYIQQGGE</sequence>
<dbReference type="STRING" id="1921764.BSR28_03785"/>
<proteinExistence type="inferred from homology"/>
<comment type="similarity">
    <text evidence="2">Belongs to the prokaryotic ubiquitin-like protein family.</text>
</comment>
<dbReference type="Pfam" id="PF05639">
    <property type="entry name" value="Pup"/>
    <property type="match status" value="1"/>
</dbReference>
<dbReference type="Proteomes" id="UP000186785">
    <property type="component" value="Unassembled WGS sequence"/>
</dbReference>
<protein>
    <recommendedName>
        <fullName evidence="3">Prokaryotic ubiquitin-like protein Pup</fullName>
    </recommendedName>
    <alternativeName>
        <fullName evidence="4">Bacterial ubiquitin-like modifier</fullName>
    </alternativeName>
</protein>
<organism evidence="6 7">
    <name type="scientific">Boudabousia liubingyangii</name>
    <dbReference type="NCBI Taxonomy" id="1921764"/>
    <lineage>
        <taxon>Bacteria</taxon>
        <taxon>Bacillati</taxon>
        <taxon>Actinomycetota</taxon>
        <taxon>Actinomycetes</taxon>
        <taxon>Actinomycetales</taxon>
        <taxon>Actinomycetaceae</taxon>
        <taxon>Boudabousia</taxon>
    </lineage>
</organism>
<gene>
    <name evidence="6" type="ORF">BSR29_04215</name>
</gene>
<accession>A0A1Q5PNB6</accession>
<evidence type="ECO:0000256" key="4">
    <source>
        <dbReference type="ARBA" id="ARBA00032321"/>
    </source>
</evidence>
<dbReference type="UniPathway" id="UPA00997"/>
<evidence type="ECO:0000256" key="3">
    <source>
        <dbReference type="ARBA" id="ARBA00016748"/>
    </source>
</evidence>
<reference evidence="6 7" key="1">
    <citation type="submission" date="2016-11" db="EMBL/GenBank/DDBJ databases">
        <title>Actinomyces gypaetusis sp. nov. isolated from the vulture Gypaetus barbatus in Qinghai Tibet Plateau China.</title>
        <authorList>
            <person name="Meng X."/>
        </authorList>
    </citation>
    <scope>NUCLEOTIDE SEQUENCE [LARGE SCALE GENOMIC DNA]</scope>
    <source>
        <strain evidence="6 7">VUL4_2</strain>
    </source>
</reference>
<dbReference type="InterPro" id="IPR008515">
    <property type="entry name" value="Ubiquitin-like_Pup"/>
</dbReference>
<evidence type="ECO:0000256" key="1">
    <source>
        <dbReference type="ARBA" id="ARBA00004707"/>
    </source>
</evidence>
<dbReference type="GO" id="GO:0019941">
    <property type="term" value="P:modification-dependent protein catabolic process"/>
    <property type="evidence" value="ECO:0007669"/>
    <property type="project" value="InterPro"/>
</dbReference>
<dbReference type="NCBIfam" id="TIGR03687">
    <property type="entry name" value="pupylate_cterm"/>
    <property type="match status" value="1"/>
</dbReference>
<name>A0A1Q5PNB6_9ACTO</name>
<dbReference type="AlphaFoldDB" id="A0A1Q5PNB6"/>
<evidence type="ECO:0000256" key="5">
    <source>
        <dbReference type="SAM" id="MobiDB-lite"/>
    </source>
</evidence>
<feature type="region of interest" description="Disordered" evidence="5">
    <location>
        <begin position="1"/>
        <end position="22"/>
    </location>
</feature>
<evidence type="ECO:0000313" key="7">
    <source>
        <dbReference type="Proteomes" id="UP000186785"/>
    </source>
</evidence>